<evidence type="ECO:0000313" key="2">
    <source>
        <dbReference type="Proteomes" id="UP000007523"/>
    </source>
</evidence>
<dbReference type="EMBL" id="CP003235">
    <property type="protein sequence ID" value="AFC27900.1"/>
    <property type="molecule type" value="Genomic_DNA"/>
</dbReference>
<reference evidence="1 2" key="1">
    <citation type="journal article" date="2012" name="J. Bacteriol.">
        <title>Complete Genome Sequence of Paenibacillus mucilaginosus 3016, a Bacterium Functional as Microbial Fertilizer.</title>
        <authorList>
            <person name="Ma M."/>
            <person name="Wang Z."/>
            <person name="Li L."/>
            <person name="Jiang X."/>
            <person name="Guan D."/>
            <person name="Cao F."/>
            <person name="Chen H."/>
            <person name="Wang X."/>
            <person name="Shen D."/>
            <person name="Du B."/>
            <person name="Li J."/>
        </authorList>
    </citation>
    <scope>NUCLEOTIDE SEQUENCE [LARGE SCALE GENOMIC DNA]</scope>
    <source>
        <strain evidence="1 2">3016</strain>
    </source>
</reference>
<protein>
    <submittedName>
        <fullName evidence="1">Uncharacterized protein</fullName>
    </submittedName>
</protein>
<dbReference type="KEGG" id="pmq:PM3016_959"/>
<accession>H6NBU9</accession>
<gene>
    <name evidence="1" type="ORF">PM3016_959</name>
</gene>
<dbReference type="AlphaFoldDB" id="H6NBU9"/>
<dbReference type="HOGENOM" id="CLU_2451809_0_0_9"/>
<sequence length="89" mass="10200">MRWTFGAKTEVLKRYEGYAYQVVFYLLQREEDALAAAQEVLLELYGCDEFYRAAPEEQQKRVKAAAMRHALKALGRRTAAGAKEPDRGE</sequence>
<organism evidence="1 2">
    <name type="scientific">Paenibacillus mucilaginosus 3016</name>
    <dbReference type="NCBI Taxonomy" id="1116391"/>
    <lineage>
        <taxon>Bacteria</taxon>
        <taxon>Bacillati</taxon>
        <taxon>Bacillota</taxon>
        <taxon>Bacilli</taxon>
        <taxon>Bacillales</taxon>
        <taxon>Paenibacillaceae</taxon>
        <taxon>Paenibacillus</taxon>
    </lineage>
</organism>
<dbReference type="Proteomes" id="UP000007523">
    <property type="component" value="Chromosome"/>
</dbReference>
<proteinExistence type="predicted"/>
<name>H6NBU9_9BACL</name>
<evidence type="ECO:0000313" key="1">
    <source>
        <dbReference type="EMBL" id="AFC27900.1"/>
    </source>
</evidence>
<keyword evidence="2" id="KW-1185">Reference proteome</keyword>